<sequence>MRCHYCFENTHTLERCSHFNEDMEKRIVRKQGNSFLFPNFQRIPYESSVCPRELVREFAKEQAELTKKLMEKSATASKPKIEEPNIIELKKEEAKAAIAKVEDWGNWQPPIISSVNDPFSAIMG</sequence>
<proteinExistence type="predicted"/>
<organism evidence="1 2">
    <name type="scientific">Austropuccinia psidii MF-1</name>
    <dbReference type="NCBI Taxonomy" id="1389203"/>
    <lineage>
        <taxon>Eukaryota</taxon>
        <taxon>Fungi</taxon>
        <taxon>Dikarya</taxon>
        <taxon>Basidiomycota</taxon>
        <taxon>Pucciniomycotina</taxon>
        <taxon>Pucciniomycetes</taxon>
        <taxon>Pucciniales</taxon>
        <taxon>Sphaerophragmiaceae</taxon>
        <taxon>Austropuccinia</taxon>
    </lineage>
</organism>
<dbReference type="AlphaFoldDB" id="A0A9Q3Q2Q1"/>
<dbReference type="EMBL" id="AVOT02114211">
    <property type="protein sequence ID" value="MBW0583086.1"/>
    <property type="molecule type" value="Genomic_DNA"/>
</dbReference>
<dbReference type="OrthoDB" id="2506366at2759"/>
<evidence type="ECO:0000313" key="1">
    <source>
        <dbReference type="EMBL" id="MBW0583086.1"/>
    </source>
</evidence>
<evidence type="ECO:0000313" key="2">
    <source>
        <dbReference type="Proteomes" id="UP000765509"/>
    </source>
</evidence>
<accession>A0A9Q3Q2Q1</accession>
<gene>
    <name evidence="1" type="ORF">O181_122801</name>
</gene>
<comment type="caution">
    <text evidence="1">The sequence shown here is derived from an EMBL/GenBank/DDBJ whole genome shotgun (WGS) entry which is preliminary data.</text>
</comment>
<reference evidence="1" key="1">
    <citation type="submission" date="2021-03" db="EMBL/GenBank/DDBJ databases">
        <title>Draft genome sequence of rust myrtle Austropuccinia psidii MF-1, a brazilian biotype.</title>
        <authorList>
            <person name="Quecine M.C."/>
            <person name="Pachon D.M.R."/>
            <person name="Bonatelli M.L."/>
            <person name="Correr F.H."/>
            <person name="Franceschini L.M."/>
            <person name="Leite T.F."/>
            <person name="Margarido G.R.A."/>
            <person name="Almeida C.A."/>
            <person name="Ferrarezi J.A."/>
            <person name="Labate C.A."/>
        </authorList>
    </citation>
    <scope>NUCLEOTIDE SEQUENCE</scope>
    <source>
        <strain evidence="1">MF-1</strain>
    </source>
</reference>
<keyword evidence="2" id="KW-1185">Reference proteome</keyword>
<dbReference type="Proteomes" id="UP000765509">
    <property type="component" value="Unassembled WGS sequence"/>
</dbReference>
<protein>
    <submittedName>
        <fullName evidence="1">Uncharacterized protein</fullName>
    </submittedName>
</protein>
<name>A0A9Q3Q2Q1_9BASI</name>